<feature type="coiled-coil region" evidence="1">
    <location>
        <begin position="183"/>
        <end position="217"/>
    </location>
</feature>
<gene>
    <name evidence="2" type="primary">smc_8</name>
    <name evidence="2" type="ORF">K227x_31080</name>
</gene>
<reference evidence="2 3" key="1">
    <citation type="submission" date="2019-02" db="EMBL/GenBank/DDBJ databases">
        <title>Deep-cultivation of Planctomycetes and their phenomic and genomic characterization uncovers novel biology.</title>
        <authorList>
            <person name="Wiegand S."/>
            <person name="Jogler M."/>
            <person name="Boedeker C."/>
            <person name="Pinto D."/>
            <person name="Vollmers J."/>
            <person name="Rivas-Marin E."/>
            <person name="Kohn T."/>
            <person name="Peeters S.H."/>
            <person name="Heuer A."/>
            <person name="Rast P."/>
            <person name="Oberbeckmann S."/>
            <person name="Bunk B."/>
            <person name="Jeske O."/>
            <person name="Meyerdierks A."/>
            <person name="Storesund J.E."/>
            <person name="Kallscheuer N."/>
            <person name="Luecker S."/>
            <person name="Lage O.M."/>
            <person name="Pohl T."/>
            <person name="Merkel B.J."/>
            <person name="Hornburger P."/>
            <person name="Mueller R.-W."/>
            <person name="Bruemmer F."/>
            <person name="Labrenz M."/>
            <person name="Spormann A.M."/>
            <person name="Op den Camp H."/>
            <person name="Overmann J."/>
            <person name="Amann R."/>
            <person name="Jetten M.S.M."/>
            <person name="Mascher T."/>
            <person name="Medema M.H."/>
            <person name="Devos D.P."/>
            <person name="Kaster A.-K."/>
            <person name="Ovreas L."/>
            <person name="Rohde M."/>
            <person name="Galperin M.Y."/>
            <person name="Jogler C."/>
        </authorList>
    </citation>
    <scope>NUCLEOTIDE SEQUENCE [LARGE SCALE GENOMIC DNA]</scope>
    <source>
        <strain evidence="2 3">K22_7</strain>
    </source>
</reference>
<proteinExistence type="predicted"/>
<evidence type="ECO:0000313" key="3">
    <source>
        <dbReference type="Proteomes" id="UP000318538"/>
    </source>
</evidence>
<dbReference type="Proteomes" id="UP000318538">
    <property type="component" value="Chromosome"/>
</dbReference>
<dbReference type="AlphaFoldDB" id="A0A517NC45"/>
<organism evidence="2 3">
    <name type="scientific">Rubripirellula lacrimiformis</name>
    <dbReference type="NCBI Taxonomy" id="1930273"/>
    <lineage>
        <taxon>Bacteria</taxon>
        <taxon>Pseudomonadati</taxon>
        <taxon>Planctomycetota</taxon>
        <taxon>Planctomycetia</taxon>
        <taxon>Pirellulales</taxon>
        <taxon>Pirellulaceae</taxon>
        <taxon>Rubripirellula</taxon>
    </lineage>
</organism>
<feature type="coiled-coil region" evidence="1">
    <location>
        <begin position="473"/>
        <end position="563"/>
    </location>
</feature>
<accession>A0A517NC45</accession>
<keyword evidence="1" id="KW-0175">Coiled coil</keyword>
<feature type="coiled-coil region" evidence="1">
    <location>
        <begin position="613"/>
        <end position="658"/>
    </location>
</feature>
<keyword evidence="3" id="KW-1185">Reference proteome</keyword>
<name>A0A517NC45_9BACT</name>
<dbReference type="KEGG" id="rlc:K227x_31080"/>
<evidence type="ECO:0000256" key="1">
    <source>
        <dbReference type="SAM" id="Coils"/>
    </source>
</evidence>
<evidence type="ECO:0000313" key="2">
    <source>
        <dbReference type="EMBL" id="QDT04714.1"/>
    </source>
</evidence>
<feature type="coiled-coil region" evidence="1">
    <location>
        <begin position="251"/>
        <end position="356"/>
    </location>
</feature>
<dbReference type="RefSeq" id="WP_218934010.1">
    <property type="nucleotide sequence ID" value="NZ_CP036525.1"/>
</dbReference>
<sequence length="842" mass="94511">MWWLDKQDLRQKSSAKAISPAAQPLPAGKVARLSLDDPPIGILRQPTTADRSRARVSATIRPEMSVDAANRAIAGGSAKQSGSTKPNQAVKIRRDKLQDLLTPQQHAANRILSEVGGGCESELQRLGHDIRTLEASLRESSTQSQQLTVQLDAASAQRDLLHSQLSEHQSLRETESERYRAYVVGYEKHLAEQETQIQSLNSQVQSIRDRAQKHTADLIEGHAQELRTLRGAHEAAEIAAAARADQFRRWQRDAECRSKAAEHQIAELKHQAVTDRAAWNAQRSDLEQQNRTLADQLAETKTNAEDASRQMDRIRSQSNADLAESRIKTNVLKARLESSETTIAALKIEIERSKQNAEAGRAHAADDSLRQSHTIRCLQTLLDNVDREAHRFHAASVLGDRLAKQQTGALEESLRALSVWKNTAYRTQSISQNQSQELQRVHGRLNELAMNHDGLVQVLERQDFDLHEAGLAVTELRRECHSLSKEIVRHETESNRLAQAVSDAEINAKRAETDLDNVADEVRAKDDELIRVRATLAQCRSELAQASKQHQTSENELNDKRIEVQGLADAKDAAIQLAESTQADLAAASAHLVSVKQELIQTRQELAESWKLSQEATDRLQRSEATLAKLQDQERRLIEVQESQYETFQTRINQLQTTIDDVTTSWEQERELRLAAQQETTEATAIAAQRSIESQQARDSEFQTRIDALQTTIDELTGSLEHERGQRASAENETRRVTKTQEQREAVLLMECSELAEHLRVLREQHEDQQRKLESLTEIAAEAETSKTETARLKARLSAGTARGKLLIQQYKTRIEAAERRLAVCEAALLANRQTPMLRNAA</sequence>
<feature type="coiled-coil region" evidence="1">
    <location>
        <begin position="713"/>
        <end position="828"/>
    </location>
</feature>
<dbReference type="EMBL" id="CP036525">
    <property type="protein sequence ID" value="QDT04714.1"/>
    <property type="molecule type" value="Genomic_DNA"/>
</dbReference>
<protein>
    <submittedName>
        <fullName evidence="2">Chromosome partition protein Smc</fullName>
    </submittedName>
</protein>